<reference evidence="2" key="1">
    <citation type="submission" date="2022-11" db="EMBL/GenBank/DDBJ databases">
        <authorList>
            <person name="Kikuchi T."/>
        </authorList>
    </citation>
    <scope>NUCLEOTIDE SEQUENCE</scope>
    <source>
        <strain evidence="2">PS1010</strain>
    </source>
</reference>
<dbReference type="EMBL" id="CANHGI010000002">
    <property type="protein sequence ID" value="CAI5440733.1"/>
    <property type="molecule type" value="Genomic_DNA"/>
</dbReference>
<feature type="compositionally biased region" description="Basic residues" evidence="1">
    <location>
        <begin position="208"/>
        <end position="221"/>
    </location>
</feature>
<keyword evidence="3" id="KW-1185">Reference proteome</keyword>
<comment type="caution">
    <text evidence="2">The sequence shown here is derived from an EMBL/GenBank/DDBJ whole genome shotgun (WGS) entry which is preliminary data.</text>
</comment>
<evidence type="ECO:0000313" key="2">
    <source>
        <dbReference type="EMBL" id="CAI5440733.1"/>
    </source>
</evidence>
<sequence length="236" mass="26330">MPSQKKSNPTEVYISNNRAVVQRSIVFRNTSGKDFVLKLVASSADAVLFPATVFRFPPASYRTIQFRIDSRKLHTWDRSGLWIKGFVLPVYSKKLGAWIERKNQAEADNQEAFHVKIVFSDAFCAPQTVINLPGTASCIDSTDHPVDVEELDCMTAVNIEKDVVTADPIGSLMTYVDEYRKHNEVKSCWLTDYICGNGAAEEKEKSKKSCRSKSRSKKRRNAALEATPCGGSTVQA</sequence>
<evidence type="ECO:0008006" key="4">
    <source>
        <dbReference type="Google" id="ProtNLM"/>
    </source>
</evidence>
<evidence type="ECO:0000256" key="1">
    <source>
        <dbReference type="SAM" id="MobiDB-lite"/>
    </source>
</evidence>
<accession>A0A9P1I9I7</accession>
<gene>
    <name evidence="2" type="ORF">CAMP_LOCUS3370</name>
</gene>
<protein>
    <recommendedName>
        <fullName evidence="4">Major sperm protein</fullName>
    </recommendedName>
</protein>
<organism evidence="2 3">
    <name type="scientific">Caenorhabditis angaria</name>
    <dbReference type="NCBI Taxonomy" id="860376"/>
    <lineage>
        <taxon>Eukaryota</taxon>
        <taxon>Metazoa</taxon>
        <taxon>Ecdysozoa</taxon>
        <taxon>Nematoda</taxon>
        <taxon>Chromadorea</taxon>
        <taxon>Rhabditida</taxon>
        <taxon>Rhabditina</taxon>
        <taxon>Rhabditomorpha</taxon>
        <taxon>Rhabditoidea</taxon>
        <taxon>Rhabditidae</taxon>
        <taxon>Peloderinae</taxon>
        <taxon>Caenorhabditis</taxon>
    </lineage>
</organism>
<dbReference type="OrthoDB" id="5857959at2759"/>
<name>A0A9P1I9I7_9PELO</name>
<proteinExistence type="predicted"/>
<dbReference type="AlphaFoldDB" id="A0A9P1I9I7"/>
<evidence type="ECO:0000313" key="3">
    <source>
        <dbReference type="Proteomes" id="UP001152747"/>
    </source>
</evidence>
<dbReference type="Proteomes" id="UP001152747">
    <property type="component" value="Unassembled WGS sequence"/>
</dbReference>
<feature type="region of interest" description="Disordered" evidence="1">
    <location>
        <begin position="200"/>
        <end position="236"/>
    </location>
</feature>